<sequence>MLLYRHPPLVGRVCRESRLVATKAGHYRGEKAPPDMEWYSGIKHKKSWIDLSRDSIHLNWTPWCEPEFWHEESAVHHLAWHSAKAQGASFMFGYLKDKWDDDVDMENRVGAAKKLQHGTIVMRVIVAHTTVRNAFGDAPIQLVDISDDQRLDAFFAFAEECESYAQGFLTKGQRFYRESLESIKTAVCSGGKGNVRDSVKSREALSSVRTQGTCALLPDHLLRSHPGMSAESRSHDALDFVT</sequence>
<proteinExistence type="predicted"/>
<protein>
    <submittedName>
        <fullName evidence="2">Uncharacterized protein</fullName>
    </submittedName>
</protein>
<dbReference type="EMBL" id="JAPWDO010000010">
    <property type="protein sequence ID" value="KAJ5455023.1"/>
    <property type="molecule type" value="Genomic_DNA"/>
</dbReference>
<dbReference type="AlphaFoldDB" id="A0A9W9X381"/>
<name>A0A9W9X381_9EURO</name>
<organism evidence="2 3">
    <name type="scientific">Penicillium desertorum</name>
    <dbReference type="NCBI Taxonomy" id="1303715"/>
    <lineage>
        <taxon>Eukaryota</taxon>
        <taxon>Fungi</taxon>
        <taxon>Dikarya</taxon>
        <taxon>Ascomycota</taxon>
        <taxon>Pezizomycotina</taxon>
        <taxon>Eurotiomycetes</taxon>
        <taxon>Eurotiomycetidae</taxon>
        <taxon>Eurotiales</taxon>
        <taxon>Aspergillaceae</taxon>
        <taxon>Penicillium</taxon>
    </lineage>
</organism>
<reference evidence="2" key="2">
    <citation type="journal article" date="2023" name="IMA Fungus">
        <title>Comparative genomic study of the Penicillium genus elucidates a diverse pangenome and 15 lateral gene transfer events.</title>
        <authorList>
            <person name="Petersen C."/>
            <person name="Sorensen T."/>
            <person name="Nielsen M.R."/>
            <person name="Sondergaard T.E."/>
            <person name="Sorensen J.L."/>
            <person name="Fitzpatrick D.A."/>
            <person name="Frisvad J.C."/>
            <person name="Nielsen K.L."/>
        </authorList>
    </citation>
    <scope>NUCLEOTIDE SEQUENCE</scope>
    <source>
        <strain evidence="2">IBT 17660</strain>
    </source>
</reference>
<evidence type="ECO:0000313" key="2">
    <source>
        <dbReference type="EMBL" id="KAJ5483117.1"/>
    </source>
</evidence>
<keyword evidence="3" id="KW-1185">Reference proteome</keyword>
<evidence type="ECO:0000313" key="1">
    <source>
        <dbReference type="EMBL" id="KAJ5455023.1"/>
    </source>
</evidence>
<dbReference type="EMBL" id="JAPWDO010000002">
    <property type="protein sequence ID" value="KAJ5483117.1"/>
    <property type="molecule type" value="Genomic_DNA"/>
</dbReference>
<gene>
    <name evidence="2" type="ORF">N7530_002363</name>
    <name evidence="1" type="ORF">N7530_012792</name>
</gene>
<dbReference type="OrthoDB" id="3540486at2759"/>
<dbReference type="Proteomes" id="UP001147760">
    <property type="component" value="Unassembled WGS sequence"/>
</dbReference>
<evidence type="ECO:0000313" key="3">
    <source>
        <dbReference type="Proteomes" id="UP001147760"/>
    </source>
</evidence>
<reference evidence="2" key="1">
    <citation type="submission" date="2022-12" db="EMBL/GenBank/DDBJ databases">
        <authorList>
            <person name="Petersen C."/>
        </authorList>
    </citation>
    <scope>NUCLEOTIDE SEQUENCE</scope>
    <source>
        <strain evidence="2">IBT 17660</strain>
    </source>
</reference>
<accession>A0A9W9X381</accession>
<comment type="caution">
    <text evidence="2">The sequence shown here is derived from an EMBL/GenBank/DDBJ whole genome shotgun (WGS) entry which is preliminary data.</text>
</comment>